<dbReference type="EMBL" id="CAWUPB010000851">
    <property type="protein sequence ID" value="CAK7326290.1"/>
    <property type="molecule type" value="Genomic_DNA"/>
</dbReference>
<reference evidence="2 3" key="1">
    <citation type="submission" date="2024-01" db="EMBL/GenBank/DDBJ databases">
        <authorList>
            <person name="Waweru B."/>
        </authorList>
    </citation>
    <scope>NUCLEOTIDE SEQUENCE [LARGE SCALE GENOMIC DNA]</scope>
</reference>
<dbReference type="AlphaFoldDB" id="A0AAV1R182"/>
<keyword evidence="3" id="KW-1185">Reference proteome</keyword>
<accession>A0AAV1R182</accession>
<comment type="caution">
    <text evidence="2">The sequence shown here is derived from an EMBL/GenBank/DDBJ whole genome shotgun (WGS) entry which is preliminary data.</text>
</comment>
<name>A0AAV1R182_9ROSI</name>
<gene>
    <name evidence="2" type="ORF">DCAF_LOCUS3990</name>
</gene>
<protein>
    <submittedName>
        <fullName evidence="2">Uncharacterized protein</fullName>
    </submittedName>
</protein>
<dbReference type="Proteomes" id="UP001314170">
    <property type="component" value="Unassembled WGS sequence"/>
</dbReference>
<evidence type="ECO:0000313" key="2">
    <source>
        <dbReference type="EMBL" id="CAK7326290.1"/>
    </source>
</evidence>
<evidence type="ECO:0000256" key="1">
    <source>
        <dbReference type="SAM" id="MobiDB-lite"/>
    </source>
</evidence>
<organism evidence="2 3">
    <name type="scientific">Dovyalis caffra</name>
    <dbReference type="NCBI Taxonomy" id="77055"/>
    <lineage>
        <taxon>Eukaryota</taxon>
        <taxon>Viridiplantae</taxon>
        <taxon>Streptophyta</taxon>
        <taxon>Embryophyta</taxon>
        <taxon>Tracheophyta</taxon>
        <taxon>Spermatophyta</taxon>
        <taxon>Magnoliopsida</taxon>
        <taxon>eudicotyledons</taxon>
        <taxon>Gunneridae</taxon>
        <taxon>Pentapetalae</taxon>
        <taxon>rosids</taxon>
        <taxon>fabids</taxon>
        <taxon>Malpighiales</taxon>
        <taxon>Salicaceae</taxon>
        <taxon>Flacourtieae</taxon>
        <taxon>Dovyalis</taxon>
    </lineage>
</organism>
<feature type="region of interest" description="Disordered" evidence="1">
    <location>
        <begin position="1"/>
        <end position="88"/>
    </location>
</feature>
<feature type="compositionally biased region" description="Polar residues" evidence="1">
    <location>
        <begin position="72"/>
        <end position="88"/>
    </location>
</feature>
<evidence type="ECO:0000313" key="3">
    <source>
        <dbReference type="Proteomes" id="UP001314170"/>
    </source>
</evidence>
<proteinExistence type="predicted"/>
<feature type="compositionally biased region" description="Basic and acidic residues" evidence="1">
    <location>
        <begin position="11"/>
        <end position="20"/>
    </location>
</feature>
<sequence length="293" mass="32688">MKSNSNSSGGIDKEGEDERSGQLGCLLDLTVTGPRPRKNKQTPGYVSFRKSYPPGLTVLPGRPSGKVDVTKRQVSTDTSQGFTSNENQRQSGLYDHLNSTLLTMLARTINPDNQDIVSCTSETKTNLKGGRAKEGIIPHGLLRYGQRNTKALFHTAAGHRHWQADCPLPPFRIHLVKLCHYKSVTAVAANWHQNRFVLTPEGRAQKLVPLEAALIVTSSDFDGNKIAYPNQEINNVDDKGVLKEELPPVYVPLIHFACASNIELFWYFWRGDPIWEKKGTKPEKILAEKKNTE</sequence>